<dbReference type="SUPFAM" id="SSF143120">
    <property type="entry name" value="YefM-like"/>
    <property type="match status" value="1"/>
</dbReference>
<evidence type="ECO:0000256" key="2">
    <source>
        <dbReference type="RuleBase" id="RU362080"/>
    </source>
</evidence>
<evidence type="ECO:0000256" key="1">
    <source>
        <dbReference type="ARBA" id="ARBA00009981"/>
    </source>
</evidence>
<evidence type="ECO:0000313" key="3">
    <source>
        <dbReference type="EMBL" id="AFZ14102.1"/>
    </source>
</evidence>
<organism evidence="3 4">
    <name type="scientific">Crinalium epipsammum PCC 9333</name>
    <dbReference type="NCBI Taxonomy" id="1173022"/>
    <lineage>
        <taxon>Bacteria</taxon>
        <taxon>Bacillati</taxon>
        <taxon>Cyanobacteriota</taxon>
        <taxon>Cyanophyceae</taxon>
        <taxon>Gomontiellales</taxon>
        <taxon>Gomontiellaceae</taxon>
        <taxon>Crinalium</taxon>
    </lineage>
</organism>
<dbReference type="HOGENOM" id="CLU_163140_4_0_3"/>
<dbReference type="NCBIfam" id="TIGR01552">
    <property type="entry name" value="phd_fam"/>
    <property type="match status" value="1"/>
</dbReference>
<keyword evidence="4" id="KW-1185">Reference proteome</keyword>
<comment type="function">
    <text evidence="2">Antitoxin component of a type II toxin-antitoxin (TA) system.</text>
</comment>
<dbReference type="STRING" id="1173022.Cri9333_3271"/>
<dbReference type="Gene3D" id="3.40.1620.10">
    <property type="entry name" value="YefM-like domain"/>
    <property type="match status" value="1"/>
</dbReference>
<dbReference type="OrthoDB" id="573584at2"/>
<dbReference type="InterPro" id="IPR036165">
    <property type="entry name" value="YefM-like_sf"/>
</dbReference>
<evidence type="ECO:0000313" key="4">
    <source>
        <dbReference type="Proteomes" id="UP000010472"/>
    </source>
</evidence>
<dbReference type="Pfam" id="PF02604">
    <property type="entry name" value="PhdYeFM_antitox"/>
    <property type="match status" value="1"/>
</dbReference>
<gene>
    <name evidence="3" type="ORF">Cri9333_3271</name>
</gene>
<dbReference type="EMBL" id="CP003620">
    <property type="protein sequence ID" value="AFZ14102.1"/>
    <property type="molecule type" value="Genomic_DNA"/>
</dbReference>
<dbReference type="AlphaFoldDB" id="K9W2X7"/>
<sequence length="78" mass="8649">MEKVQISEFKALCLRLLEQVNQTGEPLMITKKGEPLAVVYPAPKQRTRVPFGIAQGTAKIKANIVEPACDPSEWEALQ</sequence>
<dbReference type="InterPro" id="IPR006442">
    <property type="entry name" value="Antitoxin_Phd/YefM"/>
</dbReference>
<comment type="similarity">
    <text evidence="1 2">Belongs to the phD/YefM antitoxin family.</text>
</comment>
<dbReference type="RefSeq" id="WP_015204208.1">
    <property type="nucleotide sequence ID" value="NC_019753.1"/>
</dbReference>
<dbReference type="KEGG" id="cep:Cri9333_3271"/>
<name>K9W2X7_9CYAN</name>
<dbReference type="Proteomes" id="UP000010472">
    <property type="component" value="Chromosome"/>
</dbReference>
<accession>K9W2X7</accession>
<dbReference type="eggNOG" id="COG2161">
    <property type="taxonomic scope" value="Bacteria"/>
</dbReference>
<reference evidence="3 4" key="1">
    <citation type="submission" date="2012-06" db="EMBL/GenBank/DDBJ databases">
        <title>Finished chromosome of genome of Crinalium epipsammum PCC 9333.</title>
        <authorList>
            <consortium name="US DOE Joint Genome Institute"/>
            <person name="Gugger M."/>
            <person name="Coursin T."/>
            <person name="Rippka R."/>
            <person name="Tandeau De Marsac N."/>
            <person name="Huntemann M."/>
            <person name="Wei C.-L."/>
            <person name="Han J."/>
            <person name="Detter J.C."/>
            <person name="Han C."/>
            <person name="Tapia R."/>
            <person name="Davenport K."/>
            <person name="Daligault H."/>
            <person name="Erkkila T."/>
            <person name="Gu W."/>
            <person name="Munk A.C.C."/>
            <person name="Teshima H."/>
            <person name="Xu Y."/>
            <person name="Chain P."/>
            <person name="Chen A."/>
            <person name="Krypides N."/>
            <person name="Mavromatis K."/>
            <person name="Markowitz V."/>
            <person name="Szeto E."/>
            <person name="Ivanova N."/>
            <person name="Mikhailova N."/>
            <person name="Ovchinnikova G."/>
            <person name="Pagani I."/>
            <person name="Pati A."/>
            <person name="Goodwin L."/>
            <person name="Peters L."/>
            <person name="Pitluck S."/>
            <person name="Woyke T."/>
            <person name="Kerfeld C."/>
        </authorList>
    </citation>
    <scope>NUCLEOTIDE SEQUENCE [LARGE SCALE GENOMIC DNA]</scope>
    <source>
        <strain evidence="3 4">PCC 9333</strain>
    </source>
</reference>
<proteinExistence type="inferred from homology"/>
<protein>
    <recommendedName>
        <fullName evidence="2">Antitoxin</fullName>
    </recommendedName>
</protein>